<comment type="caution">
    <text evidence="1">The sequence shown here is derived from an EMBL/GenBank/DDBJ whole genome shotgun (WGS) entry which is preliminary data.</text>
</comment>
<dbReference type="AlphaFoldDB" id="A0A8J2VKL3"/>
<sequence>MSKWSDWNMEERIREVLNQTEKRNGQRALMTAYQITIAICKKDDSFLELTGKLIGDEDQPSNSLAVYISRELSKRIRDQRIHDMEIFYLSKKYIDELEYIDHEGNEIETTTSTLFRLKD</sequence>
<dbReference type="RefSeq" id="WP_188649196.1">
    <property type="nucleotide sequence ID" value="NZ_BMHQ01000028.1"/>
</dbReference>
<reference evidence="1" key="2">
    <citation type="submission" date="2020-09" db="EMBL/GenBank/DDBJ databases">
        <authorList>
            <person name="Sun Q."/>
            <person name="Zhou Y."/>
        </authorList>
    </citation>
    <scope>NUCLEOTIDE SEQUENCE</scope>
    <source>
        <strain evidence="1">CGMCC 1.15179</strain>
    </source>
</reference>
<keyword evidence="2" id="KW-1185">Reference proteome</keyword>
<name>A0A8J2VKL3_9BACL</name>
<accession>A0A8J2VKL3</accession>
<evidence type="ECO:0000313" key="1">
    <source>
        <dbReference type="EMBL" id="GGE30204.1"/>
    </source>
</evidence>
<dbReference type="Proteomes" id="UP000625210">
    <property type="component" value="Unassembled WGS sequence"/>
</dbReference>
<dbReference type="EMBL" id="BMHQ01000028">
    <property type="protein sequence ID" value="GGE30204.1"/>
    <property type="molecule type" value="Genomic_DNA"/>
</dbReference>
<proteinExistence type="predicted"/>
<reference evidence="1" key="1">
    <citation type="journal article" date="2014" name="Int. J. Syst. Evol. Microbiol.">
        <title>Complete genome sequence of Corynebacterium casei LMG S-19264T (=DSM 44701T), isolated from a smear-ripened cheese.</title>
        <authorList>
            <consortium name="US DOE Joint Genome Institute (JGI-PGF)"/>
            <person name="Walter F."/>
            <person name="Albersmeier A."/>
            <person name="Kalinowski J."/>
            <person name="Ruckert C."/>
        </authorList>
    </citation>
    <scope>NUCLEOTIDE SEQUENCE</scope>
    <source>
        <strain evidence="1">CGMCC 1.15179</strain>
    </source>
</reference>
<evidence type="ECO:0000313" key="2">
    <source>
        <dbReference type="Proteomes" id="UP000625210"/>
    </source>
</evidence>
<gene>
    <name evidence="1" type="ORF">GCM10011571_35520</name>
</gene>
<protein>
    <submittedName>
        <fullName evidence="1">Uncharacterized protein</fullName>
    </submittedName>
</protein>
<organism evidence="1 2">
    <name type="scientific">Marinithermofilum abyssi</name>
    <dbReference type="NCBI Taxonomy" id="1571185"/>
    <lineage>
        <taxon>Bacteria</taxon>
        <taxon>Bacillati</taxon>
        <taxon>Bacillota</taxon>
        <taxon>Bacilli</taxon>
        <taxon>Bacillales</taxon>
        <taxon>Thermoactinomycetaceae</taxon>
        <taxon>Marinithermofilum</taxon>
    </lineage>
</organism>